<name>A0A3G4ZQY7_9VIRU</name>
<dbReference type="GO" id="GO:0006511">
    <property type="term" value="P:ubiquitin-dependent protein catabolic process"/>
    <property type="evidence" value="ECO:0007669"/>
    <property type="project" value="TreeGrafter"/>
</dbReference>
<gene>
    <name evidence="2" type="ORF">Barrevirus33_2</name>
</gene>
<dbReference type="Gene3D" id="3.10.20.90">
    <property type="entry name" value="Phosphatidylinositol 3-kinase Catalytic Subunit, Chain A, domain 1"/>
    <property type="match status" value="1"/>
</dbReference>
<accession>A0A3G4ZQY7</accession>
<dbReference type="PANTHER" id="PTHR10677:SF3">
    <property type="entry name" value="FI07626P-RELATED"/>
    <property type="match status" value="1"/>
</dbReference>
<protein>
    <submittedName>
        <fullName evidence="2">Ubiquitin family protein</fullName>
    </submittedName>
</protein>
<dbReference type="InterPro" id="IPR015496">
    <property type="entry name" value="Ubiquilin"/>
</dbReference>
<organism evidence="2">
    <name type="scientific">Barrevirus sp</name>
    <dbReference type="NCBI Taxonomy" id="2487763"/>
    <lineage>
        <taxon>Viruses</taxon>
        <taxon>Varidnaviria</taxon>
        <taxon>Bamfordvirae</taxon>
        <taxon>Nucleocytoviricota</taxon>
        <taxon>Megaviricetes</taxon>
        <taxon>Imitervirales</taxon>
        <taxon>Mimiviridae</taxon>
        <taxon>Klosneuvirinae</taxon>
    </lineage>
</organism>
<evidence type="ECO:0000313" key="2">
    <source>
        <dbReference type="EMBL" id="AYV77312.1"/>
    </source>
</evidence>
<dbReference type="PROSITE" id="PS50053">
    <property type="entry name" value="UBIQUITIN_2"/>
    <property type="match status" value="1"/>
</dbReference>
<feature type="domain" description="Ubiquitin-like" evidence="1">
    <location>
        <begin position="2"/>
        <end position="74"/>
    </location>
</feature>
<dbReference type="InterPro" id="IPR029071">
    <property type="entry name" value="Ubiquitin-like_domsf"/>
</dbReference>
<dbReference type="EMBL" id="MK072030">
    <property type="protein sequence ID" value="AYV77312.1"/>
    <property type="molecule type" value="Genomic_DNA"/>
</dbReference>
<proteinExistence type="predicted"/>
<dbReference type="GO" id="GO:0031593">
    <property type="term" value="F:polyubiquitin modification-dependent protein binding"/>
    <property type="evidence" value="ECO:0007669"/>
    <property type="project" value="TreeGrafter"/>
</dbReference>
<dbReference type="CDD" id="cd17039">
    <property type="entry name" value="Ubl_ubiquitin_like"/>
    <property type="match status" value="1"/>
</dbReference>
<dbReference type="SUPFAM" id="SSF54236">
    <property type="entry name" value="Ubiquitin-like"/>
    <property type="match status" value="1"/>
</dbReference>
<sequence length="245" mass="27080">MLQIKIKTLKGEITELSVPDNSTLQQLKEKVSELKSQPVSHVNIIFNGAILGPDDKLLTDLSLKTDSTVVLLIKPPKVIAVKQEIKEEVVAPPPPAPVQPGPGPGQAHASMEQAFETALQQNPQMFMQMMMADPQIQAMANADPQGFMNLISSPDFINQVVQHGHNQHPEDFDQNEDEGGEVYQQYVGNPETVALTDQQLQEVNEITNMGLGDYPTILQYYVAFNHDKVATVNHLLNEQLDGHNN</sequence>
<dbReference type="PANTHER" id="PTHR10677">
    <property type="entry name" value="UBIQUILIN"/>
    <property type="match status" value="1"/>
</dbReference>
<dbReference type="SMART" id="SM00213">
    <property type="entry name" value="UBQ"/>
    <property type="match status" value="1"/>
</dbReference>
<dbReference type="Pfam" id="PF00240">
    <property type="entry name" value="ubiquitin"/>
    <property type="match status" value="1"/>
</dbReference>
<evidence type="ECO:0000259" key="1">
    <source>
        <dbReference type="PROSITE" id="PS50053"/>
    </source>
</evidence>
<dbReference type="InterPro" id="IPR000626">
    <property type="entry name" value="Ubiquitin-like_dom"/>
</dbReference>
<reference evidence="2" key="1">
    <citation type="submission" date="2018-10" db="EMBL/GenBank/DDBJ databases">
        <title>Hidden diversity of soil giant viruses.</title>
        <authorList>
            <person name="Schulz F."/>
            <person name="Alteio L."/>
            <person name="Goudeau D."/>
            <person name="Ryan E.M."/>
            <person name="Malmstrom R.R."/>
            <person name="Blanchard J."/>
            <person name="Woyke T."/>
        </authorList>
    </citation>
    <scope>NUCLEOTIDE SEQUENCE</scope>
    <source>
        <strain evidence="2">BAV1</strain>
    </source>
</reference>